<feature type="compositionally biased region" description="Basic and acidic residues" evidence="8">
    <location>
        <begin position="47"/>
        <end position="58"/>
    </location>
</feature>
<evidence type="ECO:0000256" key="4">
    <source>
        <dbReference type="ARBA" id="ARBA00022982"/>
    </source>
</evidence>
<feature type="region of interest" description="Disordered" evidence="8">
    <location>
        <begin position="29"/>
        <end position="67"/>
    </location>
</feature>
<keyword evidence="1 7" id="KW-0813">Transport</keyword>
<proteinExistence type="inferred from homology"/>
<keyword evidence="11" id="KW-1185">Reference proteome</keyword>
<dbReference type="GO" id="GO:0051539">
    <property type="term" value="F:4 iron, 4 sulfur cluster binding"/>
    <property type="evidence" value="ECO:0007669"/>
    <property type="project" value="UniProtKB-KW"/>
</dbReference>
<evidence type="ECO:0000256" key="1">
    <source>
        <dbReference type="ARBA" id="ARBA00022448"/>
    </source>
</evidence>
<comment type="function">
    <text evidence="7">Specific class of high-redox-potential 4Fe-4S ferredoxins. Functions in anaerobic electron transport in most purple and in some other photosynthetic bacteria and in at least one genus (Paracoccus) of halophilic, denitrifying bacteria.</text>
</comment>
<evidence type="ECO:0000259" key="9">
    <source>
        <dbReference type="PROSITE" id="PS51373"/>
    </source>
</evidence>
<dbReference type="PROSITE" id="PS51373">
    <property type="entry name" value="HIPIP"/>
    <property type="match status" value="1"/>
</dbReference>
<evidence type="ECO:0000313" key="11">
    <source>
        <dbReference type="Proteomes" id="UP000220102"/>
    </source>
</evidence>
<feature type="compositionally biased region" description="Polar residues" evidence="8">
    <location>
        <begin position="29"/>
        <end position="46"/>
    </location>
</feature>
<dbReference type="EMBL" id="PDEQ01000002">
    <property type="protein sequence ID" value="PEN14392.1"/>
    <property type="molecule type" value="Genomic_DNA"/>
</dbReference>
<evidence type="ECO:0000256" key="5">
    <source>
        <dbReference type="ARBA" id="ARBA00023004"/>
    </source>
</evidence>
<dbReference type="AlphaFoldDB" id="A0A2A8D0B3"/>
<dbReference type="Proteomes" id="UP000220102">
    <property type="component" value="Unassembled WGS sequence"/>
</dbReference>
<evidence type="ECO:0000313" key="10">
    <source>
        <dbReference type="EMBL" id="PEN14392.1"/>
    </source>
</evidence>
<evidence type="ECO:0000256" key="2">
    <source>
        <dbReference type="ARBA" id="ARBA00022485"/>
    </source>
</evidence>
<dbReference type="SUPFAM" id="SSF57652">
    <property type="entry name" value="HIPIP (high potential iron protein)"/>
    <property type="match status" value="1"/>
</dbReference>
<evidence type="ECO:0000256" key="7">
    <source>
        <dbReference type="RuleBase" id="RU000620"/>
    </source>
</evidence>
<comment type="similarity">
    <text evidence="7">Belongs to the high-potential iron-sulfur protein (HiPIP) family.</text>
</comment>
<dbReference type="InterPro" id="IPR000170">
    <property type="entry name" value="High_potential_FeS_prot"/>
</dbReference>
<dbReference type="Pfam" id="PF01355">
    <property type="entry name" value="HIPIP"/>
    <property type="match status" value="1"/>
</dbReference>
<protein>
    <recommendedName>
        <fullName evidence="7">High-potential iron-sulfur protein</fullName>
        <shortName evidence="7">HiPIP</shortName>
    </recommendedName>
</protein>
<organism evidence="10 11">
    <name type="scientific">Longibacter salinarum</name>
    <dbReference type="NCBI Taxonomy" id="1850348"/>
    <lineage>
        <taxon>Bacteria</taxon>
        <taxon>Pseudomonadati</taxon>
        <taxon>Rhodothermota</taxon>
        <taxon>Rhodothermia</taxon>
        <taxon>Rhodothermales</taxon>
        <taxon>Salisaetaceae</taxon>
        <taxon>Longibacter</taxon>
    </lineage>
</organism>
<comment type="subunit">
    <text evidence="7">Homodimer.</text>
</comment>
<comment type="caution">
    <text evidence="10">The sequence shown here is derived from an EMBL/GenBank/DDBJ whole genome shotgun (WGS) entry which is preliminary data.</text>
</comment>
<feature type="domain" description="High potential iron-sulfur proteins family profile" evidence="9">
    <location>
        <begin position="119"/>
        <end position="187"/>
    </location>
</feature>
<keyword evidence="6 7" id="KW-0411">Iron-sulfur</keyword>
<reference evidence="10 11" key="1">
    <citation type="submission" date="2017-10" db="EMBL/GenBank/DDBJ databases">
        <title>Draft genome of Longibacter Salinarum.</title>
        <authorList>
            <person name="Goh K.M."/>
            <person name="Shamsir M.S."/>
            <person name="Lim S.W."/>
        </authorList>
    </citation>
    <scope>NUCLEOTIDE SEQUENCE [LARGE SCALE GENOMIC DNA]</scope>
    <source>
        <strain evidence="10 11">KCTC 52045</strain>
    </source>
</reference>
<evidence type="ECO:0000256" key="6">
    <source>
        <dbReference type="ARBA" id="ARBA00023014"/>
    </source>
</evidence>
<dbReference type="Gene3D" id="4.10.490.10">
    <property type="entry name" value="High potential iron-sulphur protein"/>
    <property type="match status" value="1"/>
</dbReference>
<dbReference type="InterPro" id="IPR036369">
    <property type="entry name" value="HIPIP_sf"/>
</dbReference>
<evidence type="ECO:0000256" key="3">
    <source>
        <dbReference type="ARBA" id="ARBA00022723"/>
    </source>
</evidence>
<keyword evidence="3 7" id="KW-0479">Metal-binding</keyword>
<evidence type="ECO:0000256" key="8">
    <source>
        <dbReference type="SAM" id="MobiDB-lite"/>
    </source>
</evidence>
<dbReference type="GO" id="GO:0046872">
    <property type="term" value="F:metal ion binding"/>
    <property type="evidence" value="ECO:0007669"/>
    <property type="project" value="UniProtKB-KW"/>
</dbReference>
<keyword evidence="5 7" id="KW-0408">Iron</keyword>
<dbReference type="GO" id="GO:0019646">
    <property type="term" value="P:aerobic electron transport chain"/>
    <property type="evidence" value="ECO:0007669"/>
    <property type="project" value="InterPro"/>
</dbReference>
<accession>A0A2A8D0B3</accession>
<dbReference type="OrthoDB" id="671811at2"/>
<keyword evidence="2 7" id="KW-0004">4Fe-4S</keyword>
<gene>
    <name evidence="10" type="ORF">CRI94_05000</name>
</gene>
<sequence>MPATLRTAGSGACSPGWRVRSAVIGVHSCTDNVPTHGTDSIRMNDSNSERSDSQRTDQSDSNARKGVSRRGFIQKLSALGLAGFGASAILAGCGGSDDSGSATSDTAASGNLQCDDLSGLTASERERRQTQVEALQYVEESETEGQYCDNCLFYQQPEEGSECGGCQLFPGPVNPKGWCNTWQAKAG</sequence>
<name>A0A2A8D0B3_9BACT</name>
<dbReference type="GO" id="GO:0009055">
    <property type="term" value="F:electron transfer activity"/>
    <property type="evidence" value="ECO:0007669"/>
    <property type="project" value="InterPro"/>
</dbReference>
<keyword evidence="4 7" id="KW-0249">Electron transport</keyword>